<proteinExistence type="predicted"/>
<reference evidence="1" key="1">
    <citation type="submission" date="2019-08" db="EMBL/GenBank/DDBJ databases">
        <authorList>
            <person name="Kucharzyk K."/>
            <person name="Murdoch R.W."/>
            <person name="Higgins S."/>
            <person name="Loffler F."/>
        </authorList>
    </citation>
    <scope>NUCLEOTIDE SEQUENCE</scope>
</reference>
<accession>A0A645E5L8</accession>
<name>A0A645E5L8_9ZZZZ</name>
<organism evidence="1">
    <name type="scientific">bioreactor metagenome</name>
    <dbReference type="NCBI Taxonomy" id="1076179"/>
    <lineage>
        <taxon>unclassified sequences</taxon>
        <taxon>metagenomes</taxon>
        <taxon>ecological metagenomes</taxon>
    </lineage>
</organism>
<comment type="caution">
    <text evidence="1">The sequence shown here is derived from an EMBL/GenBank/DDBJ whole genome shotgun (WGS) entry which is preliminary data.</text>
</comment>
<sequence>MKAYDMIQKKELEVTPKSLIEMMIHDRQVDLVFNEIRTDADGYLSWDSENWTCVDGKRFIRCYMLKDRVLRDSTSHNIYDMDNDFHPEQASGVKIN</sequence>
<dbReference type="EMBL" id="VSSQ01043145">
    <property type="protein sequence ID" value="MPM96806.1"/>
    <property type="molecule type" value="Genomic_DNA"/>
</dbReference>
<evidence type="ECO:0000313" key="1">
    <source>
        <dbReference type="EMBL" id="MPM96806.1"/>
    </source>
</evidence>
<dbReference type="AlphaFoldDB" id="A0A645E5L8"/>
<protein>
    <submittedName>
        <fullName evidence="1">Uncharacterized protein</fullName>
    </submittedName>
</protein>
<gene>
    <name evidence="1" type="ORF">SDC9_143971</name>
</gene>